<dbReference type="Proteomes" id="UP000094869">
    <property type="component" value="Unassembled WGS sequence"/>
</dbReference>
<evidence type="ECO:0000313" key="2">
    <source>
        <dbReference type="Proteomes" id="UP000094869"/>
    </source>
</evidence>
<accession>A0ABX3AER1</accession>
<comment type="caution">
    <text evidence="1">The sequence shown here is derived from an EMBL/GenBank/DDBJ whole genome shotgun (WGS) entry which is preliminary data.</text>
</comment>
<dbReference type="EMBL" id="MEHD01000025">
    <property type="protein sequence ID" value="ODR54537.1"/>
    <property type="molecule type" value="Genomic_DNA"/>
</dbReference>
<evidence type="ECO:0000313" key="1">
    <source>
        <dbReference type="EMBL" id="ODR54537.1"/>
    </source>
</evidence>
<proteinExistence type="predicted"/>
<protein>
    <submittedName>
        <fullName evidence="1">Uncharacterized protein</fullName>
    </submittedName>
</protein>
<dbReference type="RefSeq" id="WP_069411284.1">
    <property type="nucleotide sequence ID" value="NZ_DAWDRA010000394.1"/>
</dbReference>
<sequence>MIHTSRQLKALVRNLSKGDSVQAQIILRKARQLCPDTFLHYNTDHPSMLGAMGLLPGDGSWKIRYEDISGFPY</sequence>
<keyword evidence="2" id="KW-1185">Reference proteome</keyword>
<organism evidence="1 2">
    <name type="scientific">Eisenbergiella tayi</name>
    <dbReference type="NCBI Taxonomy" id="1432052"/>
    <lineage>
        <taxon>Bacteria</taxon>
        <taxon>Bacillati</taxon>
        <taxon>Bacillota</taxon>
        <taxon>Clostridia</taxon>
        <taxon>Lachnospirales</taxon>
        <taxon>Lachnospiraceae</taxon>
        <taxon>Eisenbergiella</taxon>
    </lineage>
</organism>
<name>A0ABX3AER1_9FIRM</name>
<gene>
    <name evidence="1" type="ORF">BEI63_16435</name>
</gene>
<reference evidence="1 2" key="1">
    <citation type="submission" date="2016-08" db="EMBL/GenBank/DDBJ databases">
        <title>Characterization of Isolates of Eisenbergiella tayi Derived from Blood Cultures, Using Whole Genome Sequencing.</title>
        <authorList>
            <person name="Bernier A.-M."/>
            <person name="Burdz T."/>
            <person name="Wiebe D."/>
            <person name="Bernard K."/>
        </authorList>
    </citation>
    <scope>NUCLEOTIDE SEQUENCE [LARGE SCALE GENOMIC DNA]</scope>
    <source>
        <strain evidence="1 2">NML120146</strain>
    </source>
</reference>